<dbReference type="OrthoDB" id="49105at2"/>
<dbReference type="EMBL" id="FODY01000002">
    <property type="protein sequence ID" value="SEO42267.1"/>
    <property type="molecule type" value="Genomic_DNA"/>
</dbReference>
<gene>
    <name evidence="2" type="ORF">SAMN04490178_1023</name>
</gene>
<keyword evidence="3" id="KW-1185">Reference proteome</keyword>
<feature type="region of interest" description="Disordered" evidence="1">
    <location>
        <begin position="41"/>
        <end position="61"/>
    </location>
</feature>
<evidence type="ECO:0000256" key="1">
    <source>
        <dbReference type="SAM" id="MobiDB-lite"/>
    </source>
</evidence>
<dbReference type="STRING" id="112903.SAMN04490178_1023"/>
<dbReference type="RefSeq" id="WP_091743728.1">
    <property type="nucleotide sequence ID" value="NZ_FODY01000002.1"/>
</dbReference>
<organism evidence="2 3">
    <name type="scientific">Propionispora vibrioides</name>
    <dbReference type="NCBI Taxonomy" id="112903"/>
    <lineage>
        <taxon>Bacteria</taxon>
        <taxon>Bacillati</taxon>
        <taxon>Bacillota</taxon>
        <taxon>Negativicutes</taxon>
        <taxon>Selenomonadales</taxon>
        <taxon>Sporomusaceae</taxon>
        <taxon>Propionispora</taxon>
    </lineage>
</organism>
<reference evidence="2 3" key="1">
    <citation type="submission" date="2016-10" db="EMBL/GenBank/DDBJ databases">
        <authorList>
            <person name="de Groot N.N."/>
        </authorList>
    </citation>
    <scope>NUCLEOTIDE SEQUENCE [LARGE SCALE GENOMIC DNA]</scope>
    <source>
        <strain evidence="2 3">DSM 13305</strain>
    </source>
</reference>
<protein>
    <submittedName>
        <fullName evidence="2">Uncharacterized protein</fullName>
    </submittedName>
</protein>
<dbReference type="AlphaFoldDB" id="A0A1H8PKL1"/>
<feature type="compositionally biased region" description="Polar residues" evidence="1">
    <location>
        <begin position="51"/>
        <end position="61"/>
    </location>
</feature>
<accession>A0A1H8PKL1</accession>
<sequence length="211" mass="22021">MSISSVSPAAQAGSTTTLTANGTAATGGAGTSASSAAAAGAAAVYEKSTDQETSGKTTYTRDTVTLSEISKQVEAKLATLRATVEKLITRQSIKSGAASGLSYDDIMEKYDGKLKEFYDNLEVDDDTRLKAQEDISEDGFWGVKQTAARAVDFAKALAGGDRSKVDALKQAIEEGYKAAEKAWGGELPEVCQKTQAATLQGLDDWAAEEAS</sequence>
<name>A0A1H8PKL1_9FIRM</name>
<evidence type="ECO:0000313" key="2">
    <source>
        <dbReference type="EMBL" id="SEO42267.1"/>
    </source>
</evidence>
<proteinExistence type="predicted"/>
<evidence type="ECO:0000313" key="3">
    <source>
        <dbReference type="Proteomes" id="UP000198847"/>
    </source>
</evidence>
<dbReference type="Proteomes" id="UP000198847">
    <property type="component" value="Unassembled WGS sequence"/>
</dbReference>